<comment type="caution">
    <text evidence="2">The sequence shown here is derived from an EMBL/GenBank/DDBJ whole genome shotgun (WGS) entry which is preliminary data.</text>
</comment>
<organism evidence="2 3">
    <name type="scientific">endosymbiont of Galathealinum brachiosum</name>
    <dbReference type="NCBI Taxonomy" id="2200906"/>
    <lineage>
        <taxon>Bacteria</taxon>
        <taxon>Pseudomonadati</taxon>
        <taxon>Pseudomonadota</taxon>
        <taxon>Gammaproteobacteria</taxon>
        <taxon>sulfur-oxidizing symbionts</taxon>
    </lineage>
</organism>
<keyword evidence="1" id="KW-0472">Membrane</keyword>
<keyword evidence="3" id="KW-1185">Reference proteome</keyword>
<dbReference type="Proteomes" id="UP000254266">
    <property type="component" value="Unassembled WGS sequence"/>
</dbReference>
<evidence type="ECO:0000256" key="1">
    <source>
        <dbReference type="SAM" id="Phobius"/>
    </source>
</evidence>
<evidence type="ECO:0000313" key="3">
    <source>
        <dbReference type="Proteomes" id="UP000254266"/>
    </source>
</evidence>
<gene>
    <name evidence="2" type="ORF">DIZ80_16805</name>
</gene>
<dbReference type="AlphaFoldDB" id="A0A370D8R9"/>
<name>A0A370D8R9_9GAMM</name>
<reference evidence="2 3" key="1">
    <citation type="journal article" date="2018" name="ISME J.">
        <title>Endosymbiont genomes yield clues of tubeworm success.</title>
        <authorList>
            <person name="Li Y."/>
            <person name="Liles M.R."/>
            <person name="Halanych K.M."/>
        </authorList>
    </citation>
    <scope>NUCLEOTIDE SEQUENCE [LARGE SCALE GENOMIC DNA]</scope>
    <source>
        <strain evidence="2">A1464</strain>
    </source>
</reference>
<feature type="transmembrane region" description="Helical" evidence="1">
    <location>
        <begin position="6"/>
        <end position="24"/>
    </location>
</feature>
<accession>A0A370D8R9</accession>
<protein>
    <submittedName>
        <fullName evidence="2">Uncharacterized protein</fullName>
    </submittedName>
</protein>
<evidence type="ECO:0000313" key="2">
    <source>
        <dbReference type="EMBL" id="RDH80687.1"/>
    </source>
</evidence>
<keyword evidence="1" id="KW-1133">Transmembrane helix</keyword>
<keyword evidence="1" id="KW-0812">Transmembrane</keyword>
<sequence length="67" mass="7559">MYSLGGIIYYVLFFLFLLWSLKIINNVKPSINKPNIVKLIASMGLVGYSVYATNKNKAAKICNIIIF</sequence>
<proteinExistence type="predicted"/>
<dbReference type="EMBL" id="QFXC01000014">
    <property type="protein sequence ID" value="RDH80687.1"/>
    <property type="molecule type" value="Genomic_DNA"/>
</dbReference>
<feature type="transmembrane region" description="Helical" evidence="1">
    <location>
        <begin position="36"/>
        <end position="53"/>
    </location>
</feature>